<dbReference type="InterPro" id="IPR003115">
    <property type="entry name" value="ParB_N"/>
</dbReference>
<dbReference type="eggNOG" id="COG1475">
    <property type="taxonomic scope" value="Bacteria"/>
</dbReference>
<dbReference type="InterPro" id="IPR004437">
    <property type="entry name" value="ParB/RepB/Spo0J"/>
</dbReference>
<evidence type="ECO:0000256" key="3">
    <source>
        <dbReference type="ARBA" id="ARBA00023125"/>
    </source>
</evidence>
<dbReference type="Pfam" id="PF17762">
    <property type="entry name" value="HTH_ParB"/>
    <property type="match status" value="1"/>
</dbReference>
<dbReference type="FunFam" id="1.10.10.2830:FF:000001">
    <property type="entry name" value="Chromosome partitioning protein ParB"/>
    <property type="match status" value="1"/>
</dbReference>
<accession>E1JVC6</accession>
<evidence type="ECO:0000259" key="4">
    <source>
        <dbReference type="SMART" id="SM00470"/>
    </source>
</evidence>
<reference evidence="5 6" key="1">
    <citation type="submission" date="2010-08" db="EMBL/GenBank/DDBJ databases">
        <title>The draft genome of Desulfovibrio fructosovorans JJ.</title>
        <authorList>
            <consortium name="US DOE Joint Genome Institute (JGI-PGF)"/>
            <person name="Lucas S."/>
            <person name="Copeland A."/>
            <person name="Lapidus A."/>
            <person name="Cheng J.-F."/>
            <person name="Bruce D."/>
            <person name="Goodwin L."/>
            <person name="Pitluck S."/>
            <person name="Land M.L."/>
            <person name="Hauser L."/>
            <person name="Chang Y.-J."/>
            <person name="Jeffries C."/>
            <person name="Wall J.D."/>
            <person name="Stahl D.A."/>
            <person name="Arkin A.P."/>
            <person name="Dehal P."/>
            <person name="Stolyar S.M."/>
            <person name="Hazen T.C."/>
            <person name="Woyke T.J."/>
        </authorList>
    </citation>
    <scope>NUCLEOTIDE SEQUENCE [LARGE SCALE GENOMIC DNA]</scope>
    <source>
        <strain evidence="5 6">JJ</strain>
    </source>
</reference>
<dbReference type="GO" id="GO:0007059">
    <property type="term" value="P:chromosome segregation"/>
    <property type="evidence" value="ECO:0007669"/>
    <property type="project" value="UniProtKB-KW"/>
</dbReference>
<sequence length="333" mass="36025">MSRVKSGHGYDVTRKRCKKEYGMAQAQKGLGRGLEALLGGYRDDKSGEDVQTLALDAIRPNPEQPRRAFDQDALADLAASIREQGLLQPVLVRPVADVSGASHEIVAGERRWRAARLAGLTEIPVLVREVDDEQSLALAMVENLQREDLNPMEEANGLHLLLTRFSMSQDALAKKVGKSRPAVANALRLLQLPAPMQEDLAKGALSAGHARALLSVADPALCEALWRRIVETGCSVREAEDAAAYAKMHGKLPEGGVKPAREKTARPARKSVLEQVLRDIEGPLTERAGVMAKAAGSVDHGKITFHYSSRRELAGLLEHFGLAGTFGVEDNGQ</sequence>
<proteinExistence type="inferred from homology"/>
<comment type="caution">
    <text evidence="5">The sequence shown here is derived from an EMBL/GenBank/DDBJ whole genome shotgun (WGS) entry which is preliminary data.</text>
</comment>
<dbReference type="Gene3D" id="1.10.10.2830">
    <property type="match status" value="1"/>
</dbReference>
<dbReference type="Proteomes" id="UP000006250">
    <property type="component" value="Unassembled WGS sequence"/>
</dbReference>
<dbReference type="GO" id="GO:0045881">
    <property type="term" value="P:positive regulation of sporulation resulting in formation of a cellular spore"/>
    <property type="evidence" value="ECO:0007669"/>
    <property type="project" value="TreeGrafter"/>
</dbReference>
<dbReference type="SUPFAM" id="SSF110849">
    <property type="entry name" value="ParB/Sulfiredoxin"/>
    <property type="match status" value="1"/>
</dbReference>
<dbReference type="EMBL" id="AECZ01000008">
    <property type="protein sequence ID" value="EFL51720.1"/>
    <property type="molecule type" value="Genomic_DNA"/>
</dbReference>
<keyword evidence="6" id="KW-1185">Reference proteome</keyword>
<evidence type="ECO:0000256" key="2">
    <source>
        <dbReference type="ARBA" id="ARBA00022829"/>
    </source>
</evidence>
<organism evidence="5 6">
    <name type="scientific">Solidesulfovibrio fructosivorans JJ]</name>
    <dbReference type="NCBI Taxonomy" id="596151"/>
    <lineage>
        <taxon>Bacteria</taxon>
        <taxon>Pseudomonadati</taxon>
        <taxon>Thermodesulfobacteriota</taxon>
        <taxon>Desulfovibrionia</taxon>
        <taxon>Desulfovibrionales</taxon>
        <taxon>Desulfovibrionaceae</taxon>
        <taxon>Solidesulfovibrio</taxon>
    </lineage>
</organism>
<keyword evidence="2" id="KW-0159">Chromosome partition</keyword>
<protein>
    <submittedName>
        <fullName evidence="5">ParB-like partition protein</fullName>
    </submittedName>
</protein>
<dbReference type="InterPro" id="IPR041468">
    <property type="entry name" value="HTH_ParB/Spo0J"/>
</dbReference>
<dbReference type="PANTHER" id="PTHR33375:SF1">
    <property type="entry name" value="CHROMOSOME-PARTITIONING PROTEIN PARB-RELATED"/>
    <property type="match status" value="1"/>
</dbReference>
<dbReference type="GO" id="GO:0005694">
    <property type="term" value="C:chromosome"/>
    <property type="evidence" value="ECO:0007669"/>
    <property type="project" value="TreeGrafter"/>
</dbReference>
<evidence type="ECO:0000313" key="6">
    <source>
        <dbReference type="Proteomes" id="UP000006250"/>
    </source>
</evidence>
<dbReference type="FunFam" id="3.90.1530.30:FF:000001">
    <property type="entry name" value="Chromosome partitioning protein ParB"/>
    <property type="match status" value="1"/>
</dbReference>
<dbReference type="GO" id="GO:0003677">
    <property type="term" value="F:DNA binding"/>
    <property type="evidence" value="ECO:0007669"/>
    <property type="project" value="UniProtKB-KW"/>
</dbReference>
<comment type="similarity">
    <text evidence="1">Belongs to the ParB family.</text>
</comment>
<dbReference type="Pfam" id="PF02195">
    <property type="entry name" value="ParB_N"/>
    <property type="match status" value="1"/>
</dbReference>
<dbReference type="NCBIfam" id="TIGR00180">
    <property type="entry name" value="parB_part"/>
    <property type="match status" value="1"/>
</dbReference>
<evidence type="ECO:0000256" key="1">
    <source>
        <dbReference type="ARBA" id="ARBA00006295"/>
    </source>
</evidence>
<dbReference type="PANTHER" id="PTHR33375">
    <property type="entry name" value="CHROMOSOME-PARTITIONING PROTEIN PARB-RELATED"/>
    <property type="match status" value="1"/>
</dbReference>
<dbReference type="CDD" id="cd16393">
    <property type="entry name" value="SPO0J_N"/>
    <property type="match status" value="1"/>
</dbReference>
<dbReference type="SMART" id="SM00470">
    <property type="entry name" value="ParB"/>
    <property type="match status" value="1"/>
</dbReference>
<dbReference type="AlphaFoldDB" id="E1JVC6"/>
<keyword evidence="3" id="KW-0238">DNA-binding</keyword>
<dbReference type="InterPro" id="IPR050336">
    <property type="entry name" value="Chromosome_partition/occlusion"/>
</dbReference>
<dbReference type="STRING" id="596151.DesfrDRAFT_1575"/>
<gene>
    <name evidence="5" type="ORF">DesfrDRAFT_1575</name>
</gene>
<feature type="domain" description="ParB-like N-terminal" evidence="4">
    <location>
        <begin position="51"/>
        <end position="144"/>
    </location>
</feature>
<name>E1JVC6_SOLFR</name>
<dbReference type="SUPFAM" id="SSF109709">
    <property type="entry name" value="KorB DNA-binding domain-like"/>
    <property type="match status" value="1"/>
</dbReference>
<evidence type="ECO:0000313" key="5">
    <source>
        <dbReference type="EMBL" id="EFL51720.1"/>
    </source>
</evidence>
<dbReference type="Gene3D" id="3.90.1530.30">
    <property type="match status" value="1"/>
</dbReference>
<dbReference type="InterPro" id="IPR036086">
    <property type="entry name" value="ParB/Sulfiredoxin_sf"/>
</dbReference>